<comment type="caution">
    <text evidence="3">The sequence shown here is derived from an EMBL/GenBank/DDBJ whole genome shotgun (WGS) entry which is preliminary data.</text>
</comment>
<proteinExistence type="predicted"/>
<evidence type="ECO:0000313" key="5">
    <source>
        <dbReference type="Proteomes" id="UP000396862"/>
    </source>
</evidence>
<dbReference type="EMBL" id="BLAU01000001">
    <property type="protein sequence ID" value="GET21663.1"/>
    <property type="molecule type" value="Genomic_DNA"/>
</dbReference>
<dbReference type="Pfam" id="PF00027">
    <property type="entry name" value="cNMP_binding"/>
    <property type="match status" value="1"/>
</dbReference>
<accession>A0A2P8C8G1</accession>
<evidence type="ECO:0000313" key="2">
    <source>
        <dbReference type="EMBL" id="GET21663.1"/>
    </source>
</evidence>
<organism evidence="3 4">
    <name type="scientific">Prolixibacter denitrificans</name>
    <dbReference type="NCBI Taxonomy" id="1541063"/>
    <lineage>
        <taxon>Bacteria</taxon>
        <taxon>Pseudomonadati</taxon>
        <taxon>Bacteroidota</taxon>
        <taxon>Bacteroidia</taxon>
        <taxon>Marinilabiliales</taxon>
        <taxon>Prolixibacteraceae</taxon>
        <taxon>Prolixibacter</taxon>
    </lineage>
</organism>
<name>A0A2P8C8G1_9BACT</name>
<dbReference type="InterPro" id="IPR014710">
    <property type="entry name" value="RmlC-like_jellyroll"/>
</dbReference>
<dbReference type="AlphaFoldDB" id="A0A2P8C8G1"/>
<dbReference type="PROSITE" id="PS50042">
    <property type="entry name" value="CNMP_BINDING_3"/>
    <property type="match status" value="1"/>
</dbReference>
<dbReference type="EMBL" id="PYGC01000010">
    <property type="protein sequence ID" value="PSK81253.1"/>
    <property type="molecule type" value="Genomic_DNA"/>
</dbReference>
<evidence type="ECO:0000313" key="3">
    <source>
        <dbReference type="EMBL" id="PSK81253.1"/>
    </source>
</evidence>
<protein>
    <submittedName>
        <fullName evidence="3">CRP-like cAMP-binding protein</fullName>
    </submittedName>
    <submittedName>
        <fullName evidence="2">Cyclic nucleotide-binding protein</fullName>
    </submittedName>
</protein>
<dbReference type="InterPro" id="IPR018490">
    <property type="entry name" value="cNMP-bd_dom_sf"/>
</dbReference>
<evidence type="ECO:0000259" key="1">
    <source>
        <dbReference type="PROSITE" id="PS50042"/>
    </source>
</evidence>
<feature type="domain" description="Cyclic nucleotide-binding" evidence="1">
    <location>
        <begin position="16"/>
        <end position="112"/>
    </location>
</feature>
<evidence type="ECO:0000313" key="4">
    <source>
        <dbReference type="Proteomes" id="UP000240621"/>
    </source>
</evidence>
<gene>
    <name evidence="3" type="ORF">CLV93_11037</name>
    <name evidence="2" type="ORF">JCM18694_19090</name>
</gene>
<dbReference type="InterPro" id="IPR000595">
    <property type="entry name" value="cNMP-bd_dom"/>
</dbReference>
<reference evidence="2 5" key="2">
    <citation type="submission" date="2019-10" db="EMBL/GenBank/DDBJ databases">
        <title>Prolixibacter strains distinguished by the presence of nitrate reductase genes were adept at nitrate-dependent anaerobic corrosion of metallic iron and carbon steel.</title>
        <authorList>
            <person name="Iino T."/>
            <person name="Shono N."/>
            <person name="Ito K."/>
            <person name="Nakamura R."/>
            <person name="Sueoka K."/>
            <person name="Harayama S."/>
            <person name="Ohkuma M."/>
        </authorList>
    </citation>
    <scope>NUCLEOTIDE SEQUENCE [LARGE SCALE GENOMIC DNA]</scope>
    <source>
        <strain evidence="2 5">MIC1-1</strain>
    </source>
</reference>
<dbReference type="Proteomes" id="UP000396862">
    <property type="component" value="Unassembled WGS sequence"/>
</dbReference>
<dbReference type="CDD" id="cd00038">
    <property type="entry name" value="CAP_ED"/>
    <property type="match status" value="1"/>
</dbReference>
<dbReference type="RefSeq" id="WP_106543247.1">
    <property type="nucleotide sequence ID" value="NZ_BLAU01000001.1"/>
</dbReference>
<dbReference type="Gene3D" id="2.60.120.10">
    <property type="entry name" value="Jelly Rolls"/>
    <property type="match status" value="1"/>
</dbReference>
<dbReference type="Proteomes" id="UP000240621">
    <property type="component" value="Unassembled WGS sequence"/>
</dbReference>
<reference evidence="3 4" key="1">
    <citation type="submission" date="2018-03" db="EMBL/GenBank/DDBJ databases">
        <title>Genomic Encyclopedia of Archaeal and Bacterial Type Strains, Phase II (KMG-II): from individual species to whole genera.</title>
        <authorList>
            <person name="Goeker M."/>
        </authorList>
    </citation>
    <scope>NUCLEOTIDE SEQUENCE [LARGE SCALE GENOMIC DNA]</scope>
    <source>
        <strain evidence="3 4">DSM 27267</strain>
    </source>
</reference>
<sequence length="188" mass="22268">MTELENYIHSYFKVFPDELTVISSLFKLTSLKKGGYFLKPGQICDLLSFHKSGYMRVFQPKGDKKITQWISYKGFFITDLRCIHFNQPTPYYMQALTDCEFYTITRDEYKSLADRLPRWHEIEKLCIASYFTVMEDRVFNLLSMPAAERYQHLLNEHPELFNQVPLQYLASMIGMSPETLSRLRKSTR</sequence>
<keyword evidence="5" id="KW-1185">Reference proteome</keyword>
<dbReference type="OrthoDB" id="680421at2"/>
<dbReference type="SUPFAM" id="SSF51206">
    <property type="entry name" value="cAMP-binding domain-like"/>
    <property type="match status" value="1"/>
</dbReference>